<evidence type="ECO:0000259" key="3">
    <source>
        <dbReference type="PROSITE" id="PS50206"/>
    </source>
</evidence>
<accession>A0ABX5X5P0</accession>
<dbReference type="CDD" id="cd01449">
    <property type="entry name" value="TST_Repeat_2"/>
    <property type="match status" value="1"/>
</dbReference>
<dbReference type="InterPro" id="IPR036873">
    <property type="entry name" value="Rhodanese-like_dom_sf"/>
</dbReference>
<dbReference type="SMART" id="SM00450">
    <property type="entry name" value="RHOD"/>
    <property type="match status" value="2"/>
</dbReference>
<dbReference type="InterPro" id="IPR045078">
    <property type="entry name" value="TST/MPST-like"/>
</dbReference>
<evidence type="ECO:0000313" key="4">
    <source>
        <dbReference type="EMBL" id="QDO84576.1"/>
    </source>
</evidence>
<protein>
    <submittedName>
        <fullName evidence="4">Sulfurtransferase</fullName>
    </submittedName>
</protein>
<keyword evidence="2" id="KW-0677">Repeat</keyword>
<dbReference type="Pfam" id="PF00581">
    <property type="entry name" value="Rhodanese"/>
    <property type="match status" value="2"/>
</dbReference>
<feature type="domain" description="Rhodanese" evidence="3">
    <location>
        <begin position="180"/>
        <end position="293"/>
    </location>
</feature>
<reference evidence="4 5" key="1">
    <citation type="submission" date="2019-07" db="EMBL/GenBank/DDBJ databases">
        <title>Shewanella sp. YLB-06 whole genomic sequence.</title>
        <authorList>
            <person name="Yu L."/>
        </authorList>
    </citation>
    <scope>NUCLEOTIDE SEQUENCE [LARGE SCALE GENOMIC DNA]</scope>
    <source>
        <strain evidence="4 5">YLB-06</strain>
    </source>
</reference>
<dbReference type="EMBL" id="CP041614">
    <property type="protein sequence ID" value="QDO84576.1"/>
    <property type="molecule type" value="Genomic_DNA"/>
</dbReference>
<dbReference type="CDD" id="cd01448">
    <property type="entry name" value="TST_Repeat_1"/>
    <property type="match status" value="1"/>
</dbReference>
<dbReference type="PANTHER" id="PTHR11364">
    <property type="entry name" value="THIOSULFATE SULFERTANSFERASE"/>
    <property type="match status" value="1"/>
</dbReference>
<evidence type="ECO:0000256" key="2">
    <source>
        <dbReference type="ARBA" id="ARBA00022737"/>
    </source>
</evidence>
<dbReference type="PANTHER" id="PTHR11364:SF27">
    <property type="entry name" value="SULFURTRANSFERASE"/>
    <property type="match status" value="1"/>
</dbReference>
<sequence length="293" mass="32297">MKQTITSPLVTAQWLEQHLDNDNLIVLDASMEKVVGKSPILYDTFSCIPGAKKLDLENELCDLTSNQTHAFPTTAQFIEITSELGITQTSQVVIYDNQGIYSSPRAWWIFKVMGFDHVYVLDGGLPQWLADNRVTAERFSSSMLVDSASVDSIIKSGCELKVNVQDAWVCDSTYLLDKLSDKETSIFDARGAGRFSGQAPEPREGVRSGHIPNSVNLPFSQVLAGHGLKTAEELQQIFAGLANEQDTQRVFSCGSGITACILILASVEAGYHHNVLYDGSWAQWGRDHKLPIE</sequence>
<dbReference type="Gene3D" id="3.40.250.10">
    <property type="entry name" value="Rhodanese-like domain"/>
    <property type="match status" value="2"/>
</dbReference>
<dbReference type="InterPro" id="IPR001763">
    <property type="entry name" value="Rhodanese-like_dom"/>
</dbReference>
<proteinExistence type="predicted"/>
<feature type="domain" description="Rhodanese" evidence="3">
    <location>
        <begin position="20"/>
        <end position="137"/>
    </location>
</feature>
<gene>
    <name evidence="4" type="ORF">FM037_16880</name>
</gene>
<evidence type="ECO:0000256" key="1">
    <source>
        <dbReference type="ARBA" id="ARBA00022679"/>
    </source>
</evidence>
<keyword evidence="5" id="KW-1185">Reference proteome</keyword>
<keyword evidence="1" id="KW-0808">Transferase</keyword>
<dbReference type="Proteomes" id="UP000315947">
    <property type="component" value="Chromosome"/>
</dbReference>
<dbReference type="SUPFAM" id="SSF52821">
    <property type="entry name" value="Rhodanese/Cell cycle control phosphatase"/>
    <property type="match status" value="2"/>
</dbReference>
<dbReference type="PROSITE" id="PS50206">
    <property type="entry name" value="RHODANESE_3"/>
    <property type="match status" value="2"/>
</dbReference>
<name>A0ABX5X5P0_9GAMM</name>
<evidence type="ECO:0000313" key="5">
    <source>
        <dbReference type="Proteomes" id="UP000315947"/>
    </source>
</evidence>
<organism evidence="4 5">
    <name type="scientific">Shewanella psychropiezotolerans</name>
    <dbReference type="NCBI Taxonomy" id="2593655"/>
    <lineage>
        <taxon>Bacteria</taxon>
        <taxon>Pseudomonadati</taxon>
        <taxon>Pseudomonadota</taxon>
        <taxon>Gammaproteobacteria</taxon>
        <taxon>Alteromonadales</taxon>
        <taxon>Shewanellaceae</taxon>
        <taxon>Shewanella</taxon>
    </lineage>
</organism>